<dbReference type="NCBIfam" id="TIGR04359">
    <property type="entry name" value="TrbK_RP4"/>
    <property type="match status" value="1"/>
</dbReference>
<keyword evidence="3" id="KW-1185">Reference proteome</keyword>
<dbReference type="EMBL" id="FXTK01000005">
    <property type="protein sequence ID" value="SMO60483.1"/>
    <property type="molecule type" value="Genomic_DNA"/>
</dbReference>
<dbReference type="Proteomes" id="UP000319014">
    <property type="component" value="Unassembled WGS sequence"/>
</dbReference>
<reference evidence="2 3" key="1">
    <citation type="submission" date="2017-05" db="EMBL/GenBank/DDBJ databases">
        <authorList>
            <person name="Varghese N."/>
            <person name="Submissions S."/>
        </authorList>
    </citation>
    <scope>NUCLEOTIDE SEQUENCE [LARGE SCALE GENOMIC DNA]</scope>
    <source>
        <strain evidence="2 3">DSM 100094</strain>
    </source>
</reference>
<sequence>MRIALFAALTTALLAGCDAAPMSQAQPMTDQRLDTARTALQNPAQRQSFMAQCQRMAGGYAPRDVANMGVLMNVSAADVPATFCNRMVAGVEDGRLSATDFEAMQRGEINPAILSVLQNR</sequence>
<feature type="chain" id="PRO_5022084146" evidence="1">
    <location>
        <begin position="26"/>
        <end position="120"/>
    </location>
</feature>
<evidence type="ECO:0000256" key="1">
    <source>
        <dbReference type="SAM" id="SignalP"/>
    </source>
</evidence>
<dbReference type="RefSeq" id="WP_185958609.1">
    <property type="nucleotide sequence ID" value="NZ_FXTK01000005.1"/>
</dbReference>
<evidence type="ECO:0000313" key="3">
    <source>
        <dbReference type="Proteomes" id="UP000319014"/>
    </source>
</evidence>
<keyword evidence="2" id="KW-0449">Lipoprotein</keyword>
<organism evidence="2 3">
    <name type="scientific">Paracoccus laeviglucosivorans</name>
    <dbReference type="NCBI Taxonomy" id="1197861"/>
    <lineage>
        <taxon>Bacteria</taxon>
        <taxon>Pseudomonadati</taxon>
        <taxon>Pseudomonadota</taxon>
        <taxon>Alphaproteobacteria</taxon>
        <taxon>Rhodobacterales</taxon>
        <taxon>Paracoccaceae</taxon>
        <taxon>Paracoccus</taxon>
    </lineage>
</organism>
<accession>A0A521CM03</accession>
<protein>
    <submittedName>
        <fullName evidence="2">Entry exclusion lipoprotein TrbK</fullName>
    </submittedName>
</protein>
<evidence type="ECO:0000313" key="2">
    <source>
        <dbReference type="EMBL" id="SMO60483.1"/>
    </source>
</evidence>
<keyword evidence="1" id="KW-0732">Signal</keyword>
<gene>
    <name evidence="2" type="ORF">SAMN06265221_10520</name>
</gene>
<dbReference type="InterPro" id="IPR027584">
    <property type="entry name" value="TrbK_RP4"/>
</dbReference>
<dbReference type="AlphaFoldDB" id="A0A521CM03"/>
<proteinExistence type="predicted"/>
<feature type="signal peptide" evidence="1">
    <location>
        <begin position="1"/>
        <end position="25"/>
    </location>
</feature>
<dbReference type="PROSITE" id="PS51257">
    <property type="entry name" value="PROKAR_LIPOPROTEIN"/>
    <property type="match status" value="1"/>
</dbReference>
<name>A0A521CM03_9RHOB</name>